<dbReference type="InterPro" id="IPR000719">
    <property type="entry name" value="Prot_kinase_dom"/>
</dbReference>
<reference evidence="3 4" key="1">
    <citation type="submission" date="2015-09" db="EMBL/GenBank/DDBJ databases">
        <title>Draft genome of the parasitic nematode Teladorsagia circumcincta isolate WARC Sus (inbred).</title>
        <authorList>
            <person name="Mitreva M."/>
        </authorList>
    </citation>
    <scope>NUCLEOTIDE SEQUENCE [LARGE SCALE GENOMIC DNA]</scope>
    <source>
        <strain evidence="3 4">S</strain>
    </source>
</reference>
<dbReference type="InterPro" id="IPR011009">
    <property type="entry name" value="Kinase-like_dom_sf"/>
</dbReference>
<feature type="domain" description="Protein kinase" evidence="2">
    <location>
        <begin position="1"/>
        <end position="98"/>
    </location>
</feature>
<dbReference type="GO" id="GO:0005737">
    <property type="term" value="C:cytoplasm"/>
    <property type="evidence" value="ECO:0007669"/>
    <property type="project" value="TreeGrafter"/>
</dbReference>
<dbReference type="SUPFAM" id="SSF56112">
    <property type="entry name" value="Protein kinase-like (PK-like)"/>
    <property type="match status" value="1"/>
</dbReference>
<accession>A0A2G9TR42</accession>
<keyword evidence="4" id="KW-1185">Reference proteome</keyword>
<dbReference type="PROSITE" id="PS50011">
    <property type="entry name" value="PROTEIN_KINASE_DOM"/>
    <property type="match status" value="1"/>
</dbReference>
<gene>
    <name evidence="3" type="ORF">TELCIR_18580</name>
</gene>
<keyword evidence="1" id="KW-0547">Nucleotide-binding</keyword>
<sequence>MGVGDRKRREASMTSIHRQMSTIRYVVPLLAAINTDQVSYLVFPFYRRGSVGDDLLRRRPKNDYLTQEEVVRIFLGLCTAVRHLHQLGYVHRDLKVSV</sequence>
<dbReference type="GO" id="GO:0005524">
    <property type="term" value="F:ATP binding"/>
    <property type="evidence" value="ECO:0007669"/>
    <property type="project" value="InterPro"/>
</dbReference>
<dbReference type="Proteomes" id="UP000230423">
    <property type="component" value="Unassembled WGS sequence"/>
</dbReference>
<protein>
    <recommendedName>
        <fullName evidence="2">Protein kinase domain-containing protein</fullName>
    </recommendedName>
</protein>
<dbReference type="OrthoDB" id="248923at2759"/>
<dbReference type="PANTHER" id="PTHR22967">
    <property type="entry name" value="SERINE/THREONINE PROTEIN KINASE"/>
    <property type="match status" value="1"/>
</dbReference>
<dbReference type="Pfam" id="PF00069">
    <property type="entry name" value="Pkinase"/>
    <property type="match status" value="1"/>
</dbReference>
<dbReference type="AlphaFoldDB" id="A0A2G9TR42"/>
<dbReference type="Gene3D" id="1.10.510.10">
    <property type="entry name" value="Transferase(Phosphotransferase) domain 1"/>
    <property type="match status" value="1"/>
</dbReference>
<name>A0A2G9TR42_TELCI</name>
<evidence type="ECO:0000313" key="4">
    <source>
        <dbReference type="Proteomes" id="UP000230423"/>
    </source>
</evidence>
<dbReference type="GO" id="GO:0004674">
    <property type="term" value="F:protein serine/threonine kinase activity"/>
    <property type="evidence" value="ECO:0007669"/>
    <property type="project" value="TreeGrafter"/>
</dbReference>
<evidence type="ECO:0000313" key="3">
    <source>
        <dbReference type="EMBL" id="PIO59942.1"/>
    </source>
</evidence>
<proteinExistence type="predicted"/>
<evidence type="ECO:0000259" key="2">
    <source>
        <dbReference type="PROSITE" id="PS50011"/>
    </source>
</evidence>
<organism evidence="3 4">
    <name type="scientific">Teladorsagia circumcincta</name>
    <name type="common">Brown stomach worm</name>
    <name type="synonym">Ostertagia circumcincta</name>
    <dbReference type="NCBI Taxonomy" id="45464"/>
    <lineage>
        <taxon>Eukaryota</taxon>
        <taxon>Metazoa</taxon>
        <taxon>Ecdysozoa</taxon>
        <taxon>Nematoda</taxon>
        <taxon>Chromadorea</taxon>
        <taxon>Rhabditida</taxon>
        <taxon>Rhabditina</taxon>
        <taxon>Rhabditomorpha</taxon>
        <taxon>Strongyloidea</taxon>
        <taxon>Trichostrongylidae</taxon>
        <taxon>Teladorsagia</taxon>
    </lineage>
</organism>
<dbReference type="EMBL" id="KZ356521">
    <property type="protein sequence ID" value="PIO59942.1"/>
    <property type="molecule type" value="Genomic_DNA"/>
</dbReference>
<evidence type="ECO:0000256" key="1">
    <source>
        <dbReference type="ARBA" id="ARBA00022741"/>
    </source>
</evidence>